<dbReference type="InterPro" id="IPR000620">
    <property type="entry name" value="EamA_dom"/>
</dbReference>
<evidence type="ECO:0000256" key="3">
    <source>
        <dbReference type="ARBA" id="ARBA00022692"/>
    </source>
</evidence>
<feature type="transmembrane region" description="Helical" evidence="6">
    <location>
        <begin position="277"/>
        <end position="296"/>
    </location>
</feature>
<evidence type="ECO:0000256" key="5">
    <source>
        <dbReference type="ARBA" id="ARBA00023136"/>
    </source>
</evidence>
<feature type="domain" description="EamA" evidence="7">
    <location>
        <begin position="183"/>
        <end position="320"/>
    </location>
</feature>
<reference evidence="8 9" key="1">
    <citation type="submission" date="2021-02" db="EMBL/GenBank/DDBJ databases">
        <title>Plant Genome Project.</title>
        <authorList>
            <person name="Zhang R.-G."/>
        </authorList>
    </citation>
    <scope>NUCLEOTIDE SEQUENCE [LARGE SCALE GENOMIC DNA]</scope>
    <source>
        <tissue evidence="8">Leaves</tissue>
    </source>
</reference>
<feature type="transmembrane region" description="Helical" evidence="6">
    <location>
        <begin position="103"/>
        <end position="123"/>
    </location>
</feature>
<dbReference type="InterPro" id="IPR037185">
    <property type="entry name" value="EmrE-like"/>
</dbReference>
<feature type="transmembrane region" description="Helical" evidence="6">
    <location>
        <begin position="71"/>
        <end position="91"/>
    </location>
</feature>
<evidence type="ECO:0000259" key="7">
    <source>
        <dbReference type="Pfam" id="PF00892"/>
    </source>
</evidence>
<name>A0ABQ8HY65_9ROSI</name>
<keyword evidence="5 6" id="KW-0472">Membrane</keyword>
<accession>A0ABQ8HY65</accession>
<proteinExistence type="inferred from homology"/>
<keyword evidence="4 6" id="KW-1133">Transmembrane helix</keyword>
<gene>
    <name evidence="8" type="ORF">JRO89_XS06G0138500</name>
</gene>
<evidence type="ECO:0000256" key="4">
    <source>
        <dbReference type="ARBA" id="ARBA00022989"/>
    </source>
</evidence>
<dbReference type="Pfam" id="PF00892">
    <property type="entry name" value="EamA"/>
    <property type="match status" value="2"/>
</dbReference>
<organism evidence="8 9">
    <name type="scientific">Xanthoceras sorbifolium</name>
    <dbReference type="NCBI Taxonomy" id="99658"/>
    <lineage>
        <taxon>Eukaryota</taxon>
        <taxon>Viridiplantae</taxon>
        <taxon>Streptophyta</taxon>
        <taxon>Embryophyta</taxon>
        <taxon>Tracheophyta</taxon>
        <taxon>Spermatophyta</taxon>
        <taxon>Magnoliopsida</taxon>
        <taxon>eudicotyledons</taxon>
        <taxon>Gunneridae</taxon>
        <taxon>Pentapetalae</taxon>
        <taxon>rosids</taxon>
        <taxon>malvids</taxon>
        <taxon>Sapindales</taxon>
        <taxon>Sapindaceae</taxon>
        <taxon>Xanthoceroideae</taxon>
        <taxon>Xanthoceras</taxon>
    </lineage>
</organism>
<feature type="transmembrane region" description="Helical" evidence="6">
    <location>
        <begin position="246"/>
        <end position="265"/>
    </location>
</feature>
<feature type="transmembrane region" description="Helical" evidence="6">
    <location>
        <begin position="213"/>
        <end position="234"/>
    </location>
</feature>
<dbReference type="PANTHER" id="PTHR31218">
    <property type="entry name" value="WAT1-RELATED PROTEIN"/>
    <property type="match status" value="1"/>
</dbReference>
<comment type="caution">
    <text evidence="8">The sequence shown here is derived from an EMBL/GenBank/DDBJ whole genome shotgun (WGS) entry which is preliminary data.</text>
</comment>
<feature type="transmembrane region" description="Helical" evidence="6">
    <location>
        <begin position="181"/>
        <end position="201"/>
    </location>
</feature>
<evidence type="ECO:0000313" key="9">
    <source>
        <dbReference type="Proteomes" id="UP000827721"/>
    </source>
</evidence>
<comment type="similarity">
    <text evidence="2 6">Belongs to the drug/metabolite transporter (DMT) superfamily. Plant drug/metabolite exporter (P-DME) (TC 2.A.7.4) family.</text>
</comment>
<comment type="subcellular location">
    <subcellularLocation>
        <location evidence="1 6">Membrane</location>
        <topology evidence="1 6">Multi-pass membrane protein</topology>
    </subcellularLocation>
</comment>
<evidence type="ECO:0000256" key="2">
    <source>
        <dbReference type="ARBA" id="ARBA00007635"/>
    </source>
</evidence>
<evidence type="ECO:0000256" key="1">
    <source>
        <dbReference type="ARBA" id="ARBA00004141"/>
    </source>
</evidence>
<keyword evidence="9" id="KW-1185">Reference proteome</keyword>
<protein>
    <recommendedName>
        <fullName evidence="6">WAT1-related protein</fullName>
    </recommendedName>
</protein>
<dbReference type="Proteomes" id="UP000827721">
    <property type="component" value="Unassembled WGS sequence"/>
</dbReference>
<feature type="transmembrane region" description="Helical" evidence="6">
    <location>
        <begin position="12"/>
        <end position="35"/>
    </location>
</feature>
<dbReference type="EMBL" id="JAFEMO010000006">
    <property type="protein sequence ID" value="KAH7569290.1"/>
    <property type="molecule type" value="Genomic_DNA"/>
</dbReference>
<dbReference type="InterPro" id="IPR030184">
    <property type="entry name" value="WAT1-related"/>
</dbReference>
<evidence type="ECO:0000313" key="8">
    <source>
        <dbReference type="EMBL" id="KAH7569290.1"/>
    </source>
</evidence>
<feature type="domain" description="EamA" evidence="7">
    <location>
        <begin position="14"/>
        <end position="145"/>
    </location>
</feature>
<feature type="transmembrane region" description="Helical" evidence="6">
    <location>
        <begin position="135"/>
        <end position="154"/>
    </location>
</feature>
<feature type="transmembrane region" description="Helical" evidence="6">
    <location>
        <begin position="41"/>
        <end position="59"/>
    </location>
</feature>
<feature type="transmembrane region" description="Helical" evidence="6">
    <location>
        <begin position="302"/>
        <end position="321"/>
    </location>
</feature>
<evidence type="ECO:0000256" key="6">
    <source>
        <dbReference type="RuleBase" id="RU363077"/>
    </source>
</evidence>
<dbReference type="SUPFAM" id="SSF103481">
    <property type="entry name" value="Multidrug resistance efflux transporter EmrE"/>
    <property type="match status" value="2"/>
</dbReference>
<keyword evidence="3 6" id="KW-0812">Transmembrane</keyword>
<sequence length="377" mass="41308">MGGLDRHKPAMAMAGLQFIYAGLNLFTRAAFLQGLSPKVFVVYRLGIATLVMAPIAYLSRRRDPSRSPLEIRSFAWMFVASLIGVTANQWAYFEGIDLSSATMASTMTNLIPAITFIMAFIAGWEKVNVRNLGSIAKILGTVVCVTGAISMVLLKGPKLLNTGFIPQIKSVLLSSGDDDTWLLGSLLLFGSSWFWSSWIIVQVPISETCPDHTFSTAWVCFLATIQSVSIALALEQTTGAWKLHSFLQWGCCLYGGIAQALTFFVQSWCISKKGPVYCAMFNPLCTVIVTILAALFLNEKIYIGSLMGACAVIIGLYIVLWGKAKDVKEIREGTDPLMLQNDQTCRVVQVSVEESNSEKKSCNDHLEEPLLSDKSIV</sequence>